<reference evidence="3" key="1">
    <citation type="journal article" date="2019" name="Sci. Rep.">
        <title>Draft genome of Tanacetum cinerariifolium, the natural source of mosquito coil.</title>
        <authorList>
            <person name="Yamashiro T."/>
            <person name="Shiraishi A."/>
            <person name="Satake H."/>
            <person name="Nakayama K."/>
        </authorList>
    </citation>
    <scope>NUCLEOTIDE SEQUENCE</scope>
</reference>
<organism evidence="3">
    <name type="scientific">Tanacetum cinerariifolium</name>
    <name type="common">Dalmatian daisy</name>
    <name type="synonym">Chrysanthemum cinerariifolium</name>
    <dbReference type="NCBI Taxonomy" id="118510"/>
    <lineage>
        <taxon>Eukaryota</taxon>
        <taxon>Viridiplantae</taxon>
        <taxon>Streptophyta</taxon>
        <taxon>Embryophyta</taxon>
        <taxon>Tracheophyta</taxon>
        <taxon>Spermatophyta</taxon>
        <taxon>Magnoliopsida</taxon>
        <taxon>eudicotyledons</taxon>
        <taxon>Gunneridae</taxon>
        <taxon>Pentapetalae</taxon>
        <taxon>asterids</taxon>
        <taxon>campanulids</taxon>
        <taxon>Asterales</taxon>
        <taxon>Asteraceae</taxon>
        <taxon>Asteroideae</taxon>
        <taxon>Anthemideae</taxon>
        <taxon>Anthemidinae</taxon>
        <taxon>Tanacetum</taxon>
    </lineage>
</organism>
<dbReference type="EMBL" id="BKCJ010001178">
    <property type="protein sequence ID" value="GEU39473.1"/>
    <property type="molecule type" value="Genomic_DNA"/>
</dbReference>
<evidence type="ECO:0000313" key="3">
    <source>
        <dbReference type="EMBL" id="GEU39473.1"/>
    </source>
</evidence>
<evidence type="ECO:0000256" key="1">
    <source>
        <dbReference type="SAM" id="Coils"/>
    </source>
</evidence>
<feature type="compositionally biased region" description="Acidic residues" evidence="2">
    <location>
        <begin position="309"/>
        <end position="318"/>
    </location>
</feature>
<feature type="region of interest" description="Disordered" evidence="2">
    <location>
        <begin position="309"/>
        <end position="347"/>
    </location>
</feature>
<sequence length="364" mass="41112">MTDYSLWEVILNGYSPIPTKVIEGVVQPVAPTTVEQRLDRKNELKARSTLLIALPDKHQLKFNIHKDAKTLIEAIEKQFGRNKETKKVHKTLLKQQYKNFTGSSSESLDQIHDRLQKLISQLEILRESLSQEDINLNTNESISTVASVYAASAKVPVFALPNVDTLSILCYVMVWAAITGAFRQKKNQPTMPSWLSPPQVLPIIIMRLGYNNQVFTSSMVDCDEMFNSESDISMPASLVYNRYQSKEGYHVVPPLYTGTFMSPKPDLVFHDAPNVNETVHIAFNIELSPTKPDKYLSHRPSAPIIEDWVSESEDESEADPLQNDPSFVPPTEQVKTHRPSVKPVEHSIPAANYKTAIPMQTPWK</sequence>
<name>A0A6L2JR76_TANCI</name>
<dbReference type="Pfam" id="PF14223">
    <property type="entry name" value="Retrotran_gag_2"/>
    <property type="match status" value="1"/>
</dbReference>
<keyword evidence="1" id="KW-0175">Coiled coil</keyword>
<evidence type="ECO:0000256" key="2">
    <source>
        <dbReference type="SAM" id="MobiDB-lite"/>
    </source>
</evidence>
<proteinExistence type="predicted"/>
<gene>
    <name evidence="3" type="ORF">Tci_011451</name>
</gene>
<feature type="coiled-coil region" evidence="1">
    <location>
        <begin position="108"/>
        <end position="135"/>
    </location>
</feature>
<accession>A0A6L2JR76</accession>
<dbReference type="AlphaFoldDB" id="A0A6L2JR76"/>
<comment type="caution">
    <text evidence="3">The sequence shown here is derived from an EMBL/GenBank/DDBJ whole genome shotgun (WGS) entry which is preliminary data.</text>
</comment>
<protein>
    <submittedName>
        <fullName evidence="3">Uncharacterized protein</fullName>
    </submittedName>
</protein>